<dbReference type="NCBIfam" id="TIGR00097">
    <property type="entry name" value="HMP-P_kinase"/>
    <property type="match status" value="1"/>
</dbReference>
<gene>
    <name evidence="8" type="primary">thiD</name>
    <name evidence="8" type="ORF">EHV23_13580</name>
</gene>
<dbReference type="Gene3D" id="3.40.1190.20">
    <property type="match status" value="1"/>
</dbReference>
<keyword evidence="9" id="KW-1185">Reference proteome</keyword>
<dbReference type="UniPathway" id="UPA00060">
    <property type="reaction ID" value="UER00138"/>
</dbReference>
<dbReference type="RefSeq" id="WP_125096540.1">
    <property type="nucleotide sequence ID" value="NZ_RRUE01000002.1"/>
</dbReference>
<dbReference type="Proteomes" id="UP000270261">
    <property type="component" value="Unassembled WGS sequence"/>
</dbReference>
<dbReference type="InterPro" id="IPR004399">
    <property type="entry name" value="HMP/HMP-P_kinase_dom"/>
</dbReference>
<name>A0A3R8MSW6_9BURK</name>
<dbReference type="GO" id="GO:0009229">
    <property type="term" value="P:thiamine diphosphate biosynthetic process"/>
    <property type="evidence" value="ECO:0007669"/>
    <property type="project" value="UniProtKB-UniPathway"/>
</dbReference>
<evidence type="ECO:0000256" key="2">
    <source>
        <dbReference type="ARBA" id="ARBA00012135"/>
    </source>
</evidence>
<accession>A0A3R8MSW6</accession>
<evidence type="ECO:0000256" key="4">
    <source>
        <dbReference type="ARBA" id="ARBA00022741"/>
    </source>
</evidence>
<dbReference type="AlphaFoldDB" id="A0A3R8MSW6"/>
<feature type="domain" description="Pyridoxamine kinase/Phosphomethylpyrimidine kinase" evidence="7">
    <location>
        <begin position="15"/>
        <end position="230"/>
    </location>
</feature>
<dbReference type="GO" id="GO:0008972">
    <property type="term" value="F:phosphomethylpyrimidine kinase activity"/>
    <property type="evidence" value="ECO:0007669"/>
    <property type="project" value="InterPro"/>
</dbReference>
<evidence type="ECO:0000256" key="5">
    <source>
        <dbReference type="ARBA" id="ARBA00022777"/>
    </source>
</evidence>
<comment type="pathway">
    <text evidence="1">Cofactor biosynthesis; thiamine diphosphate biosynthesis.</text>
</comment>
<evidence type="ECO:0000259" key="7">
    <source>
        <dbReference type="Pfam" id="PF08543"/>
    </source>
</evidence>
<dbReference type="GO" id="GO:0009228">
    <property type="term" value="P:thiamine biosynthetic process"/>
    <property type="evidence" value="ECO:0007669"/>
    <property type="project" value="InterPro"/>
</dbReference>
<evidence type="ECO:0000256" key="3">
    <source>
        <dbReference type="ARBA" id="ARBA00022679"/>
    </source>
</evidence>
<keyword evidence="6" id="KW-0067">ATP-binding</keyword>
<dbReference type="EMBL" id="RRUE01000002">
    <property type="protein sequence ID" value="RRN44345.1"/>
    <property type="molecule type" value="Genomic_DNA"/>
</dbReference>
<proteinExistence type="predicted"/>
<dbReference type="EC" id="2.7.1.49" evidence="2"/>
<dbReference type="GO" id="GO:0005829">
    <property type="term" value="C:cytosol"/>
    <property type="evidence" value="ECO:0007669"/>
    <property type="project" value="TreeGrafter"/>
</dbReference>
<dbReference type="OrthoDB" id="9810880at2"/>
<evidence type="ECO:0000313" key="8">
    <source>
        <dbReference type="EMBL" id="RRN44345.1"/>
    </source>
</evidence>
<dbReference type="InterPro" id="IPR013749">
    <property type="entry name" value="PM/HMP-P_kinase-1"/>
</dbReference>
<keyword evidence="4" id="KW-0547">Nucleotide-binding</keyword>
<dbReference type="GO" id="GO:0005524">
    <property type="term" value="F:ATP binding"/>
    <property type="evidence" value="ECO:0007669"/>
    <property type="project" value="UniProtKB-KW"/>
</dbReference>
<evidence type="ECO:0000313" key="9">
    <source>
        <dbReference type="Proteomes" id="UP000270261"/>
    </source>
</evidence>
<dbReference type="GO" id="GO:0008902">
    <property type="term" value="F:hydroxymethylpyrimidine kinase activity"/>
    <property type="evidence" value="ECO:0007669"/>
    <property type="project" value="UniProtKB-EC"/>
</dbReference>
<dbReference type="PANTHER" id="PTHR20858">
    <property type="entry name" value="PHOSPHOMETHYLPYRIMIDINE KINASE"/>
    <property type="match status" value="1"/>
</dbReference>
<organism evidence="8 9">
    <name type="scientific">Lautropia dentalis</name>
    <dbReference type="NCBI Taxonomy" id="2490857"/>
    <lineage>
        <taxon>Bacteria</taxon>
        <taxon>Pseudomonadati</taxon>
        <taxon>Pseudomonadota</taxon>
        <taxon>Betaproteobacteria</taxon>
        <taxon>Burkholderiales</taxon>
        <taxon>Burkholderiaceae</taxon>
        <taxon>Lautropia</taxon>
    </lineage>
</organism>
<reference evidence="8 9" key="1">
    <citation type="submission" date="2018-11" db="EMBL/GenBank/DDBJ databases">
        <title>Genome sequencing of Lautropia sp. KCOM 2505 (= ChDC F240).</title>
        <authorList>
            <person name="Kook J.-K."/>
            <person name="Park S.-N."/>
            <person name="Lim Y.K."/>
        </authorList>
    </citation>
    <scope>NUCLEOTIDE SEQUENCE [LARGE SCALE GENOMIC DNA]</scope>
    <source>
        <strain evidence="8 9">KCOM 2505</strain>
    </source>
</reference>
<evidence type="ECO:0000256" key="1">
    <source>
        <dbReference type="ARBA" id="ARBA00004948"/>
    </source>
</evidence>
<dbReference type="FunFam" id="3.40.1190.20:FF:000003">
    <property type="entry name" value="Phosphomethylpyrimidine kinase ThiD"/>
    <property type="match status" value="1"/>
</dbReference>
<dbReference type="PANTHER" id="PTHR20858:SF17">
    <property type="entry name" value="HYDROXYMETHYLPYRIMIDINE_PHOSPHOMETHYLPYRIMIDINE KINASE THI20-RELATED"/>
    <property type="match status" value="1"/>
</dbReference>
<dbReference type="CDD" id="cd01169">
    <property type="entry name" value="HMPP_kinase"/>
    <property type="match status" value="1"/>
</dbReference>
<evidence type="ECO:0000256" key="6">
    <source>
        <dbReference type="ARBA" id="ARBA00022840"/>
    </source>
</evidence>
<comment type="caution">
    <text evidence="8">The sequence shown here is derived from an EMBL/GenBank/DDBJ whole genome shotgun (WGS) entry which is preliminary data.</text>
</comment>
<protein>
    <recommendedName>
        <fullName evidence="2">hydroxymethylpyrimidine kinase</fullName>
        <ecNumber evidence="2">2.7.1.49</ecNumber>
    </recommendedName>
</protein>
<dbReference type="InterPro" id="IPR029056">
    <property type="entry name" value="Ribokinase-like"/>
</dbReference>
<keyword evidence="5 8" id="KW-0418">Kinase</keyword>
<dbReference type="SUPFAM" id="SSF53613">
    <property type="entry name" value="Ribokinase-like"/>
    <property type="match status" value="1"/>
</dbReference>
<keyword evidence="3 8" id="KW-0808">Transferase</keyword>
<sequence>MSARIPNILSIAGTDPTGGAGIQADLKTFGALGTYGMAVVTAIVAQNTRAVTQVAAQPPALVAAQLDAVFDDVRVDAVKIGMVADADIATVIAERLARHRPPFVVFDPVMAASTKGALMNESQLDDIRRLLLPRVTLLTPNLREAGRLLGQLAPVDEAGMRACLPALHALGVKNVLLKGGHLDGGEAVDLLSTPDGVVRLASPRIETRHGHGTGCTLSSAIAALWARLAQTAEPTGGPIPMDGATVSDGAAAVKGTTAGSYTTAGSTTTGNDTAANIDTVHLEMAVRQARAYLTGALVNADILQVGHGSGPLHHFWS</sequence>
<dbReference type="Pfam" id="PF08543">
    <property type="entry name" value="Phos_pyr_kin"/>
    <property type="match status" value="1"/>
</dbReference>